<dbReference type="Proteomes" id="UP000033618">
    <property type="component" value="Unassembled WGS sequence"/>
</dbReference>
<dbReference type="RefSeq" id="WP_024902542.1">
    <property type="nucleotide sequence ID" value="NZ_CADFGU010000001.1"/>
</dbReference>
<keyword evidence="3" id="KW-1185">Reference proteome</keyword>
<evidence type="ECO:0000313" key="2">
    <source>
        <dbReference type="EMBL" id="KKB65237.1"/>
    </source>
</evidence>
<gene>
    <name evidence="2" type="ORF">WM40_00960</name>
</gene>
<dbReference type="PATRIC" id="fig|28092.6.peg.214"/>
<dbReference type="STRING" id="28092.WM40_00960"/>
<evidence type="ECO:0000313" key="3">
    <source>
        <dbReference type="Proteomes" id="UP000033618"/>
    </source>
</evidence>
<dbReference type="GO" id="GO:0030254">
    <property type="term" value="P:protein secretion by the type III secretion system"/>
    <property type="evidence" value="ECO:0007669"/>
    <property type="project" value="InterPro"/>
</dbReference>
<dbReference type="CDD" id="cd16364">
    <property type="entry name" value="T3SC_I-like"/>
    <property type="match status" value="1"/>
</dbReference>
<accession>A0A0F5K6S7</accession>
<comment type="caution">
    <text evidence="2">The sequence shown here is derived from an EMBL/GenBank/DDBJ whole genome shotgun (WGS) entry which is preliminary data.</text>
</comment>
<dbReference type="InterPro" id="IPR010261">
    <property type="entry name" value="Tir_chaperone"/>
</dbReference>
<dbReference type="Pfam" id="PF05932">
    <property type="entry name" value="CesT"/>
    <property type="match status" value="1"/>
</dbReference>
<dbReference type="EMBL" id="LAQU01000001">
    <property type="protein sequence ID" value="KKB65237.1"/>
    <property type="molecule type" value="Genomic_DNA"/>
</dbReference>
<feature type="compositionally biased region" description="Low complexity" evidence="1">
    <location>
        <begin position="166"/>
        <end position="180"/>
    </location>
</feature>
<evidence type="ECO:0000256" key="1">
    <source>
        <dbReference type="SAM" id="MobiDB-lite"/>
    </source>
</evidence>
<dbReference type="AlphaFoldDB" id="A0A0F5K6S7"/>
<proteinExistence type="predicted"/>
<reference evidence="2 3" key="1">
    <citation type="submission" date="2015-03" db="EMBL/GenBank/DDBJ databases">
        <title>Draft Genome Sequence of Burkholderia andropogonis type strain ICMP2807, isolated from Sorghum bicolor.</title>
        <authorList>
            <person name="Lopes-Santos L."/>
            <person name="Castro D.B."/>
            <person name="Ottoboni L.M."/>
            <person name="Park D."/>
            <person name="Weirc B.S."/>
            <person name="Destefano S.A."/>
        </authorList>
    </citation>
    <scope>NUCLEOTIDE SEQUENCE [LARGE SCALE GENOMIC DNA]</scope>
    <source>
        <strain evidence="2 3">ICMP2807</strain>
    </source>
</reference>
<feature type="region of interest" description="Disordered" evidence="1">
    <location>
        <begin position="149"/>
        <end position="180"/>
    </location>
</feature>
<name>A0A0F5K6S7_9BURK</name>
<organism evidence="2 3">
    <name type="scientific">Robbsia andropogonis</name>
    <dbReference type="NCBI Taxonomy" id="28092"/>
    <lineage>
        <taxon>Bacteria</taxon>
        <taxon>Pseudomonadati</taxon>
        <taxon>Pseudomonadota</taxon>
        <taxon>Betaproteobacteria</taxon>
        <taxon>Burkholderiales</taxon>
        <taxon>Burkholderiaceae</taxon>
        <taxon>Robbsia</taxon>
    </lineage>
</organism>
<dbReference type="Gene3D" id="3.30.1460.10">
    <property type="match status" value="1"/>
</dbReference>
<sequence>MNFTELLEALSAETKLDLKDVKNGESCSIRFDDKVDVTLASAPEGVGVNLFAVLGTVSQEDRSILFPVLMQIHLLGLVTDDAYFSFDEAASQVTLFRTVQLAGMDRAAGMKAVESFVNQAMRWSAALPDLKNIPLHAAVNDMAGSGDPAAGSVLRPGASTTPTGSGPNAAGNGAPFVMPV</sequence>
<protein>
    <recommendedName>
        <fullName evidence="4">Type III secretion system chaperone</fullName>
    </recommendedName>
</protein>
<dbReference type="SUPFAM" id="SSF69635">
    <property type="entry name" value="Type III secretory system chaperone-like"/>
    <property type="match status" value="1"/>
</dbReference>
<evidence type="ECO:0008006" key="4">
    <source>
        <dbReference type="Google" id="ProtNLM"/>
    </source>
</evidence>